<comment type="caution">
    <text evidence="3">The sequence shown here is derived from an EMBL/GenBank/DDBJ whole genome shotgun (WGS) entry which is preliminary data.</text>
</comment>
<feature type="domain" description="Serine aminopeptidase S33" evidence="2">
    <location>
        <begin position="46"/>
        <end position="183"/>
    </location>
</feature>
<dbReference type="RefSeq" id="WP_282588942.1">
    <property type="nucleotide sequence ID" value="NZ_JAMOIM010000055.1"/>
</dbReference>
<dbReference type="EMBL" id="JAMOIM010000055">
    <property type="protein sequence ID" value="MCW6512565.1"/>
    <property type="molecule type" value="Genomic_DNA"/>
</dbReference>
<dbReference type="InterPro" id="IPR029058">
    <property type="entry name" value="AB_hydrolase_fold"/>
</dbReference>
<dbReference type="InterPro" id="IPR022742">
    <property type="entry name" value="Hydrolase_4"/>
</dbReference>
<evidence type="ECO:0000259" key="2">
    <source>
        <dbReference type="Pfam" id="PF12146"/>
    </source>
</evidence>
<dbReference type="Proteomes" id="UP001165667">
    <property type="component" value="Unassembled WGS sequence"/>
</dbReference>
<reference evidence="3" key="1">
    <citation type="submission" date="2022-05" db="EMBL/GenBank/DDBJ databases">
        <authorList>
            <person name="Pankratov T."/>
        </authorList>
    </citation>
    <scope>NUCLEOTIDE SEQUENCE</scope>
    <source>
        <strain evidence="3">BP6-180914</strain>
    </source>
</reference>
<sequence length="247" mass="25945">MRFARLAAAFMLATASHGAAQARPQPVTLQASDGVEVFGDVYAARHPRAFILLFHQAGSSKAEYTTIGPRLAAQGFDALAIDQRSGGSLFGPNATVSHLHGPSTYLAAEKDLLAALVWARPKGLPVILWGSSYSAALVFQVAAEHPEDIAAVLSFSPGEYLGGVDPVAKAAALVRVPLYVTSSADPSEIESARAISDASPSQSKIRYVPRFGVHGSSTLIPSRDPRGAAENWSHVSAFLDGLGFKAH</sequence>
<keyword evidence="4" id="KW-1185">Reference proteome</keyword>
<organism evidence="3 4">
    <name type="scientific">Lichenifustis flavocetrariae</name>
    <dbReference type="NCBI Taxonomy" id="2949735"/>
    <lineage>
        <taxon>Bacteria</taxon>
        <taxon>Pseudomonadati</taxon>
        <taxon>Pseudomonadota</taxon>
        <taxon>Alphaproteobacteria</taxon>
        <taxon>Hyphomicrobiales</taxon>
        <taxon>Lichenihabitantaceae</taxon>
        <taxon>Lichenifustis</taxon>
    </lineage>
</organism>
<accession>A0AA41Z925</accession>
<protein>
    <submittedName>
        <fullName evidence="3">Alpha/beta hydrolase</fullName>
    </submittedName>
</protein>
<dbReference type="Pfam" id="PF12146">
    <property type="entry name" value="Hydrolase_4"/>
    <property type="match status" value="1"/>
</dbReference>
<keyword evidence="1" id="KW-0732">Signal</keyword>
<feature type="signal peptide" evidence="1">
    <location>
        <begin position="1"/>
        <end position="22"/>
    </location>
</feature>
<dbReference type="SUPFAM" id="SSF53474">
    <property type="entry name" value="alpha/beta-Hydrolases"/>
    <property type="match status" value="1"/>
</dbReference>
<gene>
    <name evidence="3" type="ORF">M8523_32150</name>
</gene>
<evidence type="ECO:0000313" key="3">
    <source>
        <dbReference type="EMBL" id="MCW6512565.1"/>
    </source>
</evidence>
<dbReference type="GO" id="GO:0016787">
    <property type="term" value="F:hydrolase activity"/>
    <property type="evidence" value="ECO:0007669"/>
    <property type="project" value="UniProtKB-KW"/>
</dbReference>
<dbReference type="Gene3D" id="3.40.50.1820">
    <property type="entry name" value="alpha/beta hydrolase"/>
    <property type="match status" value="1"/>
</dbReference>
<name>A0AA41Z925_9HYPH</name>
<evidence type="ECO:0000256" key="1">
    <source>
        <dbReference type="SAM" id="SignalP"/>
    </source>
</evidence>
<feature type="chain" id="PRO_5041212727" evidence="1">
    <location>
        <begin position="23"/>
        <end position="247"/>
    </location>
</feature>
<proteinExistence type="predicted"/>
<evidence type="ECO:0000313" key="4">
    <source>
        <dbReference type="Proteomes" id="UP001165667"/>
    </source>
</evidence>
<keyword evidence="3" id="KW-0378">Hydrolase</keyword>
<dbReference type="AlphaFoldDB" id="A0AA41Z925"/>